<organism evidence="1 2">
    <name type="scientific">Caballeronia glebae</name>
    <dbReference type="NCBI Taxonomy" id="1777143"/>
    <lineage>
        <taxon>Bacteria</taxon>
        <taxon>Pseudomonadati</taxon>
        <taxon>Pseudomonadota</taxon>
        <taxon>Betaproteobacteria</taxon>
        <taxon>Burkholderiales</taxon>
        <taxon>Burkholderiaceae</taxon>
        <taxon>Caballeronia</taxon>
    </lineage>
</organism>
<accession>A0A158A556</accession>
<dbReference type="OrthoDB" id="9103066at2"/>
<proteinExistence type="predicted"/>
<comment type="caution">
    <text evidence="1">The sequence shown here is derived from an EMBL/GenBank/DDBJ whole genome shotgun (WGS) entry which is preliminary data.</text>
</comment>
<sequence length="88" mass="9560">MNPIFDEKTRDGEIARALNIALHALSVHSGAQVTMEGETFTINFTRESAAIMHALKLLGVQPTETLPAPDLDAFALRKKNPGGLARDF</sequence>
<dbReference type="STRING" id="1777143.AWB82_01746"/>
<evidence type="ECO:0000313" key="1">
    <source>
        <dbReference type="EMBL" id="SAK52913.1"/>
    </source>
</evidence>
<protein>
    <submittedName>
        <fullName evidence="1">Uncharacterized protein</fullName>
    </submittedName>
</protein>
<evidence type="ECO:0000313" key="2">
    <source>
        <dbReference type="Proteomes" id="UP000054596"/>
    </source>
</evidence>
<reference evidence="1" key="1">
    <citation type="submission" date="2016-01" db="EMBL/GenBank/DDBJ databases">
        <authorList>
            <person name="Peeters C."/>
        </authorList>
    </citation>
    <scope>NUCLEOTIDE SEQUENCE [LARGE SCALE GENOMIC DNA]</scope>
    <source>
        <strain evidence="1">LMG 29325</strain>
    </source>
</reference>
<dbReference type="Proteomes" id="UP000054596">
    <property type="component" value="Unassembled WGS sequence"/>
</dbReference>
<name>A0A158A556_9BURK</name>
<dbReference type="RefSeq" id="WP_086966724.1">
    <property type="nucleotide sequence ID" value="NZ_FCOJ02000009.1"/>
</dbReference>
<gene>
    <name evidence="1" type="ORF">AWB82_01746</name>
</gene>
<keyword evidence="2" id="KW-1185">Reference proteome</keyword>
<dbReference type="AlphaFoldDB" id="A0A158A556"/>
<dbReference type="EMBL" id="FCOJ02000009">
    <property type="protein sequence ID" value="SAK52913.1"/>
    <property type="molecule type" value="Genomic_DNA"/>
</dbReference>